<dbReference type="SUPFAM" id="SSF57850">
    <property type="entry name" value="RING/U-box"/>
    <property type="match status" value="1"/>
</dbReference>
<dbReference type="GO" id="GO:0004842">
    <property type="term" value="F:ubiquitin-protein transferase activity"/>
    <property type="evidence" value="ECO:0007669"/>
    <property type="project" value="TreeGrafter"/>
</dbReference>
<dbReference type="SMART" id="SM00184">
    <property type="entry name" value="RING"/>
    <property type="match status" value="1"/>
</dbReference>
<evidence type="ECO:0000313" key="4">
    <source>
        <dbReference type="EMBL" id="CAD9032174.1"/>
    </source>
</evidence>
<evidence type="ECO:0000259" key="3">
    <source>
        <dbReference type="PROSITE" id="PS50089"/>
    </source>
</evidence>
<proteinExistence type="predicted"/>
<dbReference type="InterPro" id="IPR001841">
    <property type="entry name" value="Znf_RING"/>
</dbReference>
<feature type="transmembrane region" description="Helical" evidence="2">
    <location>
        <begin position="12"/>
        <end position="34"/>
    </location>
</feature>
<dbReference type="GO" id="GO:0005778">
    <property type="term" value="C:peroxisomal membrane"/>
    <property type="evidence" value="ECO:0007669"/>
    <property type="project" value="InterPro"/>
</dbReference>
<dbReference type="InterPro" id="IPR017375">
    <property type="entry name" value="PEX12"/>
</dbReference>
<organism evidence="4">
    <name type="scientific">Eutreptiella gymnastica</name>
    <dbReference type="NCBI Taxonomy" id="73025"/>
    <lineage>
        <taxon>Eukaryota</taxon>
        <taxon>Discoba</taxon>
        <taxon>Euglenozoa</taxon>
        <taxon>Euglenida</taxon>
        <taxon>Spirocuta</taxon>
        <taxon>Euglenophyceae</taxon>
        <taxon>Eutreptiales</taxon>
        <taxon>Eutreptiaceae</taxon>
        <taxon>Eutreptiella</taxon>
    </lineage>
</organism>
<dbReference type="GO" id="GO:1990429">
    <property type="term" value="C:peroxisomal importomer complex"/>
    <property type="evidence" value="ECO:0007669"/>
    <property type="project" value="TreeGrafter"/>
</dbReference>
<sequence>MEWQRQPAKLAFLQYSQLLLMLAYVAFQVLEWWYRAAGGRTKQLPIPPPPAPPEMMPGQELDPSKCSLCSGTRTNPTLVATSGHVFCYPCIAEYVAAHGRCPVTGIGASTANLRRLYEAL</sequence>
<dbReference type="GO" id="GO:0016558">
    <property type="term" value="P:protein import into peroxisome matrix"/>
    <property type="evidence" value="ECO:0007669"/>
    <property type="project" value="InterPro"/>
</dbReference>
<dbReference type="GO" id="GO:0006513">
    <property type="term" value="P:protein monoubiquitination"/>
    <property type="evidence" value="ECO:0007669"/>
    <property type="project" value="TreeGrafter"/>
</dbReference>
<keyword evidence="2" id="KW-1133">Transmembrane helix</keyword>
<dbReference type="CDD" id="cd16451">
    <property type="entry name" value="mRING_PEX12"/>
    <property type="match status" value="1"/>
</dbReference>
<protein>
    <recommendedName>
        <fullName evidence="3">RING-type domain-containing protein</fullName>
    </recommendedName>
</protein>
<evidence type="ECO:0000256" key="1">
    <source>
        <dbReference type="PROSITE-ProRule" id="PRU00175"/>
    </source>
</evidence>
<dbReference type="PANTHER" id="PTHR12888">
    <property type="entry name" value="PEROXISOME ASSEMBLY PROTEIN 12 PEROXIN-12"/>
    <property type="match status" value="1"/>
</dbReference>
<accession>A0A7S1J529</accession>
<dbReference type="PANTHER" id="PTHR12888:SF0">
    <property type="entry name" value="PEROXISOME ASSEMBLY PROTEIN 12"/>
    <property type="match status" value="1"/>
</dbReference>
<feature type="domain" description="RING-type" evidence="3">
    <location>
        <begin position="66"/>
        <end position="103"/>
    </location>
</feature>
<dbReference type="Pfam" id="PF13923">
    <property type="entry name" value="zf-C3HC4_2"/>
    <property type="match status" value="1"/>
</dbReference>
<keyword evidence="1" id="KW-0862">Zinc</keyword>
<keyword evidence="2" id="KW-0812">Transmembrane</keyword>
<gene>
    <name evidence="4" type="ORF">EGYM00392_LOCUS43316</name>
</gene>
<reference evidence="4" key="1">
    <citation type="submission" date="2021-01" db="EMBL/GenBank/DDBJ databases">
        <authorList>
            <person name="Corre E."/>
            <person name="Pelletier E."/>
            <person name="Niang G."/>
            <person name="Scheremetjew M."/>
            <person name="Finn R."/>
            <person name="Kale V."/>
            <person name="Holt S."/>
            <person name="Cochrane G."/>
            <person name="Meng A."/>
            <person name="Brown T."/>
            <person name="Cohen L."/>
        </authorList>
    </citation>
    <scope>NUCLEOTIDE SEQUENCE</scope>
    <source>
        <strain evidence="4">NIES-381</strain>
    </source>
</reference>
<dbReference type="GO" id="GO:0008270">
    <property type="term" value="F:zinc ion binding"/>
    <property type="evidence" value="ECO:0007669"/>
    <property type="project" value="UniProtKB-KW"/>
</dbReference>
<dbReference type="Gene3D" id="3.30.40.10">
    <property type="entry name" value="Zinc/RING finger domain, C3HC4 (zinc finger)"/>
    <property type="match status" value="1"/>
</dbReference>
<dbReference type="EMBL" id="HBGA01116227">
    <property type="protein sequence ID" value="CAD9032174.1"/>
    <property type="molecule type" value="Transcribed_RNA"/>
</dbReference>
<keyword evidence="1" id="KW-0479">Metal-binding</keyword>
<keyword evidence="1" id="KW-0863">Zinc-finger</keyword>
<dbReference type="AlphaFoldDB" id="A0A7S1J529"/>
<dbReference type="InterPro" id="IPR013083">
    <property type="entry name" value="Znf_RING/FYVE/PHD"/>
</dbReference>
<dbReference type="PROSITE" id="PS50089">
    <property type="entry name" value="ZF_RING_2"/>
    <property type="match status" value="1"/>
</dbReference>
<name>A0A7S1J529_9EUGL</name>
<keyword evidence="2" id="KW-0472">Membrane</keyword>
<evidence type="ECO:0000256" key="2">
    <source>
        <dbReference type="SAM" id="Phobius"/>
    </source>
</evidence>